<dbReference type="KEGG" id="hro:HELRODRAFT_179909"/>
<dbReference type="HOGENOM" id="CLU_131145_0_0_1"/>
<gene>
    <name evidence="3" type="primary">20207488</name>
    <name evidence="2" type="ORF">HELRODRAFT_179909</name>
</gene>
<dbReference type="GeneID" id="20207488"/>
<evidence type="ECO:0000256" key="1">
    <source>
        <dbReference type="SAM" id="Phobius"/>
    </source>
</evidence>
<reference evidence="3" key="3">
    <citation type="submission" date="2015-06" db="UniProtKB">
        <authorList>
            <consortium name="EnsemblMetazoa"/>
        </authorList>
    </citation>
    <scope>IDENTIFICATION</scope>
</reference>
<dbReference type="EMBL" id="AMQM01007035">
    <property type="status" value="NOT_ANNOTATED_CDS"/>
    <property type="molecule type" value="Genomic_DNA"/>
</dbReference>
<proteinExistence type="predicted"/>
<keyword evidence="1" id="KW-1133">Transmembrane helix</keyword>
<keyword evidence="1" id="KW-0812">Transmembrane</keyword>
<evidence type="ECO:0000313" key="3">
    <source>
        <dbReference type="EnsemblMetazoa" id="HelroP179909"/>
    </source>
</evidence>
<dbReference type="RefSeq" id="XP_009026937.1">
    <property type="nucleotide sequence ID" value="XM_009028689.1"/>
</dbReference>
<dbReference type="Proteomes" id="UP000015101">
    <property type="component" value="Unassembled WGS sequence"/>
</dbReference>
<dbReference type="AlphaFoldDB" id="T1FF89"/>
<dbReference type="OrthoDB" id="6248437at2759"/>
<dbReference type="InParanoid" id="T1FF89"/>
<keyword evidence="4" id="KW-1185">Reference proteome</keyword>
<evidence type="ECO:0000313" key="2">
    <source>
        <dbReference type="EMBL" id="ESN95049.1"/>
    </source>
</evidence>
<accession>T1FF89</accession>
<dbReference type="EnsemblMetazoa" id="HelroT179909">
    <property type="protein sequence ID" value="HelroP179909"/>
    <property type="gene ID" value="HelroG179909"/>
</dbReference>
<dbReference type="EMBL" id="KB097552">
    <property type="protein sequence ID" value="ESN95049.1"/>
    <property type="molecule type" value="Genomic_DNA"/>
</dbReference>
<sequence>MLKNFVYEINGLNKSKLLFEQLSSLYSMNILHSADAHRNWLLKSYVGLQQWLTGAWFFFFTLTTLLLGFVSLTFCGYLFLIGHADYFIWFGTFMLTLFTSVSALAFVCTIINLTSGMTTNERANWARYSYLIDSRGRLMNPFNRGFFRNVAEYFSISNYDEVARNFIEVKKLQIV</sequence>
<organism evidence="3 4">
    <name type="scientific">Helobdella robusta</name>
    <name type="common">Californian leech</name>
    <dbReference type="NCBI Taxonomy" id="6412"/>
    <lineage>
        <taxon>Eukaryota</taxon>
        <taxon>Metazoa</taxon>
        <taxon>Spiralia</taxon>
        <taxon>Lophotrochozoa</taxon>
        <taxon>Annelida</taxon>
        <taxon>Clitellata</taxon>
        <taxon>Hirudinea</taxon>
        <taxon>Rhynchobdellida</taxon>
        <taxon>Glossiphoniidae</taxon>
        <taxon>Helobdella</taxon>
    </lineage>
</organism>
<name>T1FF89_HELRO</name>
<feature type="transmembrane region" description="Helical" evidence="1">
    <location>
        <begin position="55"/>
        <end position="80"/>
    </location>
</feature>
<reference evidence="4" key="1">
    <citation type="submission" date="2012-12" db="EMBL/GenBank/DDBJ databases">
        <authorList>
            <person name="Hellsten U."/>
            <person name="Grimwood J."/>
            <person name="Chapman J.A."/>
            <person name="Shapiro H."/>
            <person name="Aerts A."/>
            <person name="Otillar R.P."/>
            <person name="Terry A.Y."/>
            <person name="Boore J.L."/>
            <person name="Simakov O."/>
            <person name="Marletaz F."/>
            <person name="Cho S.-J."/>
            <person name="Edsinger-Gonzales E."/>
            <person name="Havlak P."/>
            <person name="Kuo D.-H."/>
            <person name="Larsson T."/>
            <person name="Lv J."/>
            <person name="Arendt D."/>
            <person name="Savage R."/>
            <person name="Osoegawa K."/>
            <person name="de Jong P."/>
            <person name="Lindberg D.R."/>
            <person name="Seaver E.C."/>
            <person name="Weisblat D.A."/>
            <person name="Putnam N.H."/>
            <person name="Grigoriev I.V."/>
            <person name="Rokhsar D.S."/>
        </authorList>
    </citation>
    <scope>NUCLEOTIDE SEQUENCE</scope>
</reference>
<protein>
    <submittedName>
        <fullName evidence="2 3">Uncharacterized protein</fullName>
    </submittedName>
</protein>
<keyword evidence="1" id="KW-0472">Membrane</keyword>
<dbReference type="eggNOG" id="KOG0509">
    <property type="taxonomic scope" value="Eukaryota"/>
</dbReference>
<dbReference type="CTD" id="20207488"/>
<evidence type="ECO:0000313" key="4">
    <source>
        <dbReference type="Proteomes" id="UP000015101"/>
    </source>
</evidence>
<feature type="transmembrane region" description="Helical" evidence="1">
    <location>
        <begin position="86"/>
        <end position="113"/>
    </location>
</feature>
<reference evidence="2 4" key="2">
    <citation type="journal article" date="2013" name="Nature">
        <title>Insights into bilaterian evolution from three spiralian genomes.</title>
        <authorList>
            <person name="Simakov O."/>
            <person name="Marletaz F."/>
            <person name="Cho S.J."/>
            <person name="Edsinger-Gonzales E."/>
            <person name="Havlak P."/>
            <person name="Hellsten U."/>
            <person name="Kuo D.H."/>
            <person name="Larsson T."/>
            <person name="Lv J."/>
            <person name="Arendt D."/>
            <person name="Savage R."/>
            <person name="Osoegawa K."/>
            <person name="de Jong P."/>
            <person name="Grimwood J."/>
            <person name="Chapman J.A."/>
            <person name="Shapiro H."/>
            <person name="Aerts A."/>
            <person name="Otillar R.P."/>
            <person name="Terry A.Y."/>
            <person name="Boore J.L."/>
            <person name="Grigoriev I.V."/>
            <person name="Lindberg D.R."/>
            <person name="Seaver E.C."/>
            <person name="Weisblat D.A."/>
            <person name="Putnam N.H."/>
            <person name="Rokhsar D.S."/>
        </authorList>
    </citation>
    <scope>NUCLEOTIDE SEQUENCE</scope>
</reference>